<protein>
    <submittedName>
        <fullName evidence="2">Uncharacterized protein</fullName>
    </submittedName>
</protein>
<organism evidence="2 3">
    <name type="scientific">Novosphingobium anseongense</name>
    <dbReference type="NCBI Taxonomy" id="3133436"/>
    <lineage>
        <taxon>Bacteria</taxon>
        <taxon>Pseudomonadati</taxon>
        <taxon>Pseudomonadota</taxon>
        <taxon>Alphaproteobacteria</taxon>
        <taxon>Sphingomonadales</taxon>
        <taxon>Sphingomonadaceae</taxon>
        <taxon>Novosphingobium</taxon>
    </lineage>
</organism>
<dbReference type="EMBL" id="JBBHJZ010000009">
    <property type="protein sequence ID" value="MEJ5979529.1"/>
    <property type="molecule type" value="Genomic_DNA"/>
</dbReference>
<evidence type="ECO:0000256" key="1">
    <source>
        <dbReference type="SAM" id="MobiDB-lite"/>
    </source>
</evidence>
<keyword evidence="3" id="KW-1185">Reference proteome</keyword>
<proteinExistence type="predicted"/>
<name>A0ABU8S2E8_9SPHN</name>
<gene>
    <name evidence="2" type="ORF">WG901_22950</name>
</gene>
<evidence type="ECO:0000313" key="3">
    <source>
        <dbReference type="Proteomes" id="UP001361239"/>
    </source>
</evidence>
<comment type="caution">
    <text evidence="2">The sequence shown here is derived from an EMBL/GenBank/DDBJ whole genome shotgun (WGS) entry which is preliminary data.</text>
</comment>
<evidence type="ECO:0000313" key="2">
    <source>
        <dbReference type="EMBL" id="MEJ5979529.1"/>
    </source>
</evidence>
<accession>A0ABU8S2E8</accession>
<feature type="region of interest" description="Disordered" evidence="1">
    <location>
        <begin position="33"/>
        <end position="53"/>
    </location>
</feature>
<sequence>MSKSITTIKHVSAKLGLYPRALQRLLVQDGTTHANDLDDVPQPGLPRPVRLGP</sequence>
<dbReference type="RefSeq" id="WP_339589469.1">
    <property type="nucleotide sequence ID" value="NZ_JBBHJZ010000009.1"/>
</dbReference>
<reference evidence="2 3" key="1">
    <citation type="submission" date="2024-03" db="EMBL/GenBank/DDBJ databases">
        <authorList>
            <person name="Jo J.-H."/>
        </authorList>
    </citation>
    <scope>NUCLEOTIDE SEQUENCE [LARGE SCALE GENOMIC DNA]</scope>
    <source>
        <strain evidence="2 3">PS1R-30</strain>
    </source>
</reference>
<dbReference type="Proteomes" id="UP001361239">
    <property type="component" value="Unassembled WGS sequence"/>
</dbReference>